<dbReference type="PIRSF" id="PIRSF016838">
    <property type="entry name" value="PafC"/>
    <property type="match status" value="1"/>
</dbReference>
<proteinExistence type="predicted"/>
<feature type="domain" description="PafC HTH" evidence="2">
    <location>
        <begin position="6"/>
        <end position="119"/>
    </location>
</feature>
<dbReference type="Pfam" id="PF25583">
    <property type="entry name" value="WCX"/>
    <property type="match status" value="1"/>
</dbReference>
<organism evidence="4">
    <name type="scientific">freshwater metagenome</name>
    <dbReference type="NCBI Taxonomy" id="449393"/>
    <lineage>
        <taxon>unclassified sequences</taxon>
        <taxon>metagenomes</taxon>
        <taxon>ecological metagenomes</taxon>
    </lineage>
</organism>
<feature type="domain" description="WYL" evidence="1">
    <location>
        <begin position="147"/>
        <end position="210"/>
    </location>
</feature>
<dbReference type="PANTHER" id="PTHR34580">
    <property type="match status" value="1"/>
</dbReference>
<dbReference type="InterPro" id="IPR043839">
    <property type="entry name" value="PafC_HTH"/>
</dbReference>
<accession>A0A6J7J4Q5</accession>
<sequence>MSNSESMVRMLTLLPWLRAHGPSEVAEVAEHFGISEAQLLQELAVLTFVGPGQAGGELVDISYEAGGTVAVHDSQGLEFPLRLSTAEAASLITGLTLLTELPTSRDAVAAATSALAKLEEAADAAVSGASAAVVVQHHEVDPVIKSVISGAIESGTRIHMQYAGAAREALTEREIDPLRLLAMNGHWYVEGWCHSAEAVRTFRLDRIVTAVPTDLPASSHPAAEESGSRADMLPAGIDVRLHLLRSAEHITELQACVEHSDLPDGTIDATVRVADEGWLVRLVLALGAEGRVVDDEDLQNAVADRARAALAAYEN</sequence>
<dbReference type="PROSITE" id="PS52050">
    <property type="entry name" value="WYL"/>
    <property type="match status" value="1"/>
</dbReference>
<name>A0A6J7J4Q5_9ZZZZ</name>
<evidence type="ECO:0000313" key="4">
    <source>
        <dbReference type="EMBL" id="CAB4938333.1"/>
    </source>
</evidence>
<evidence type="ECO:0000259" key="3">
    <source>
        <dbReference type="Pfam" id="PF25583"/>
    </source>
</evidence>
<dbReference type="Pfam" id="PF19187">
    <property type="entry name" value="HTH_PafC"/>
    <property type="match status" value="1"/>
</dbReference>
<dbReference type="AlphaFoldDB" id="A0A6J7J4Q5"/>
<feature type="domain" description="WCX" evidence="3">
    <location>
        <begin position="245"/>
        <end position="310"/>
    </location>
</feature>
<dbReference type="InterPro" id="IPR057727">
    <property type="entry name" value="WCX_dom"/>
</dbReference>
<dbReference type="PANTHER" id="PTHR34580:SF1">
    <property type="entry name" value="PROTEIN PAFC"/>
    <property type="match status" value="1"/>
</dbReference>
<evidence type="ECO:0000259" key="1">
    <source>
        <dbReference type="Pfam" id="PF13280"/>
    </source>
</evidence>
<dbReference type="InterPro" id="IPR051534">
    <property type="entry name" value="CBASS_pafABC_assoc_protein"/>
</dbReference>
<evidence type="ECO:0000259" key="2">
    <source>
        <dbReference type="Pfam" id="PF19187"/>
    </source>
</evidence>
<protein>
    <submittedName>
        <fullName evidence="4">Unannotated protein</fullName>
    </submittedName>
</protein>
<dbReference type="InterPro" id="IPR026881">
    <property type="entry name" value="WYL_dom"/>
</dbReference>
<dbReference type="InterPro" id="IPR028349">
    <property type="entry name" value="PafC-like"/>
</dbReference>
<dbReference type="EMBL" id="CAFBNF010000054">
    <property type="protein sequence ID" value="CAB4938333.1"/>
    <property type="molecule type" value="Genomic_DNA"/>
</dbReference>
<dbReference type="Pfam" id="PF13280">
    <property type="entry name" value="WYL"/>
    <property type="match status" value="1"/>
</dbReference>
<reference evidence="4" key="1">
    <citation type="submission" date="2020-05" db="EMBL/GenBank/DDBJ databases">
        <authorList>
            <person name="Chiriac C."/>
            <person name="Salcher M."/>
            <person name="Ghai R."/>
            <person name="Kavagutti S V."/>
        </authorList>
    </citation>
    <scope>NUCLEOTIDE SEQUENCE</scope>
</reference>
<gene>
    <name evidence="4" type="ORF">UFOPK3773_00688</name>
</gene>